<evidence type="ECO:0000256" key="1">
    <source>
        <dbReference type="SAM" id="MobiDB-lite"/>
    </source>
</evidence>
<evidence type="ECO:0000313" key="3">
    <source>
        <dbReference type="EMBL" id="GIG23701.1"/>
    </source>
</evidence>
<dbReference type="GO" id="GO:0005829">
    <property type="term" value="C:cytosol"/>
    <property type="evidence" value="ECO:0007669"/>
    <property type="project" value="TreeGrafter"/>
</dbReference>
<dbReference type="InterPro" id="IPR050243">
    <property type="entry name" value="PHP_phosphatase"/>
</dbReference>
<dbReference type="Pfam" id="PF02811">
    <property type="entry name" value="PHP"/>
    <property type="match status" value="1"/>
</dbReference>
<dbReference type="PANTHER" id="PTHR36928:SF1">
    <property type="entry name" value="PHOSPHATASE YCDX-RELATED"/>
    <property type="match status" value="1"/>
</dbReference>
<dbReference type="AlphaFoldDB" id="A0A919P8U3"/>
<gene>
    <name evidence="3" type="ORF">Cch01nite_44250</name>
</gene>
<dbReference type="SUPFAM" id="SSF89550">
    <property type="entry name" value="PHP domain-like"/>
    <property type="match status" value="1"/>
</dbReference>
<organism evidence="3 4">
    <name type="scientific">Cellulomonas chitinilytica</name>
    <dbReference type="NCBI Taxonomy" id="398759"/>
    <lineage>
        <taxon>Bacteria</taxon>
        <taxon>Bacillati</taxon>
        <taxon>Actinomycetota</taxon>
        <taxon>Actinomycetes</taxon>
        <taxon>Micrococcales</taxon>
        <taxon>Cellulomonadaceae</taxon>
        <taxon>Cellulomonas</taxon>
    </lineage>
</organism>
<dbReference type="PANTHER" id="PTHR36928">
    <property type="entry name" value="PHOSPHATASE YCDX-RELATED"/>
    <property type="match status" value="1"/>
</dbReference>
<dbReference type="SMART" id="SM00481">
    <property type="entry name" value="POLIIIAc"/>
    <property type="match status" value="1"/>
</dbReference>
<proteinExistence type="predicted"/>
<comment type="caution">
    <text evidence="3">The sequence shown here is derived from an EMBL/GenBank/DDBJ whole genome shotgun (WGS) entry which is preliminary data.</text>
</comment>
<dbReference type="EMBL" id="BONK01000023">
    <property type="protein sequence ID" value="GIG23701.1"/>
    <property type="molecule type" value="Genomic_DNA"/>
</dbReference>
<name>A0A919P8U3_9CELL</name>
<dbReference type="GO" id="GO:0008270">
    <property type="term" value="F:zinc ion binding"/>
    <property type="evidence" value="ECO:0007669"/>
    <property type="project" value="TreeGrafter"/>
</dbReference>
<reference evidence="3" key="1">
    <citation type="submission" date="2021-01" db="EMBL/GenBank/DDBJ databases">
        <title>Whole genome shotgun sequence of Cellulomonas chitinilytica NBRC 110799.</title>
        <authorList>
            <person name="Komaki H."/>
            <person name="Tamura T."/>
        </authorList>
    </citation>
    <scope>NUCLEOTIDE SEQUENCE</scope>
    <source>
        <strain evidence="3">NBRC 110799</strain>
    </source>
</reference>
<dbReference type="GO" id="GO:0042578">
    <property type="term" value="F:phosphoric ester hydrolase activity"/>
    <property type="evidence" value="ECO:0007669"/>
    <property type="project" value="TreeGrafter"/>
</dbReference>
<accession>A0A919P8U3</accession>
<dbReference type="Proteomes" id="UP000632740">
    <property type="component" value="Unassembled WGS sequence"/>
</dbReference>
<dbReference type="RefSeq" id="WP_203758705.1">
    <property type="nucleotide sequence ID" value="NZ_BONK01000023.1"/>
</dbReference>
<keyword evidence="4" id="KW-1185">Reference proteome</keyword>
<evidence type="ECO:0000259" key="2">
    <source>
        <dbReference type="SMART" id="SM00481"/>
    </source>
</evidence>
<dbReference type="InterPro" id="IPR003141">
    <property type="entry name" value="Pol/His_phosphatase_N"/>
</dbReference>
<feature type="domain" description="Polymerase/histidinol phosphatase N-terminal" evidence="2">
    <location>
        <begin position="21"/>
        <end position="93"/>
    </location>
</feature>
<evidence type="ECO:0000313" key="4">
    <source>
        <dbReference type="Proteomes" id="UP000632740"/>
    </source>
</evidence>
<dbReference type="Gene3D" id="3.20.20.140">
    <property type="entry name" value="Metal-dependent hydrolases"/>
    <property type="match status" value="1"/>
</dbReference>
<protein>
    <recommendedName>
        <fullName evidence="2">Polymerase/histidinol phosphatase N-terminal domain-containing protein</fullName>
    </recommendedName>
</protein>
<dbReference type="InterPro" id="IPR016195">
    <property type="entry name" value="Pol/histidinol_Pase-like"/>
</dbReference>
<dbReference type="InterPro" id="IPR004013">
    <property type="entry name" value="PHP_dom"/>
</dbReference>
<sequence>MAAVPGPRSSPVDARPPSLRGDHHVHSSFSDDAVSTPAENLAAAVAAGLDTIRMVDHVRLTTTYVPDFLSVVRALPPVDGLTVLTGVEAKILDASGAVDAPPEVLAALGTGHGADRVLLADHQFPGTDGPWSPRVVTQLIEDGFAPPDAVEMLVTATIRAVRRVGRAQLAHPFSLLPKIGLTEDDVPDELLDALADVAVATGTPVEVNEKWRCPGERVVARWWGAGVELVASTDAHVATDVGVYTWLSPVRSGPAPGDVDGRR</sequence>
<feature type="region of interest" description="Disordered" evidence="1">
    <location>
        <begin position="1"/>
        <end position="33"/>
    </location>
</feature>